<evidence type="ECO:0000256" key="3">
    <source>
        <dbReference type="ARBA" id="ARBA00022692"/>
    </source>
</evidence>
<feature type="transmembrane region" description="Helical" evidence="6">
    <location>
        <begin position="151"/>
        <end position="175"/>
    </location>
</feature>
<evidence type="ECO:0000256" key="6">
    <source>
        <dbReference type="SAM" id="Phobius"/>
    </source>
</evidence>
<dbReference type="PANTHER" id="PTHR30086">
    <property type="entry name" value="ARGININE EXPORTER PROTEIN ARGO"/>
    <property type="match status" value="1"/>
</dbReference>
<evidence type="ECO:0000313" key="7">
    <source>
        <dbReference type="EMBL" id="KAB2370930.1"/>
    </source>
</evidence>
<keyword evidence="3 6" id="KW-0812">Transmembrane</keyword>
<evidence type="ECO:0000256" key="5">
    <source>
        <dbReference type="ARBA" id="ARBA00023136"/>
    </source>
</evidence>
<gene>
    <name evidence="7" type="ORF">F9B16_33680</name>
</gene>
<dbReference type="EMBL" id="WBMR01000135">
    <property type="protein sequence ID" value="KAB2370930.1"/>
    <property type="molecule type" value="Genomic_DNA"/>
</dbReference>
<dbReference type="GO" id="GO:0015171">
    <property type="term" value="F:amino acid transmembrane transporter activity"/>
    <property type="evidence" value="ECO:0007669"/>
    <property type="project" value="TreeGrafter"/>
</dbReference>
<dbReference type="AlphaFoldDB" id="A0A6L3VMJ9"/>
<keyword evidence="2" id="KW-1003">Cell membrane</keyword>
<keyword evidence="8" id="KW-1185">Reference proteome</keyword>
<dbReference type="RefSeq" id="WP_151544256.1">
    <property type="nucleotide sequence ID" value="NZ_WBMR01000135.1"/>
</dbReference>
<evidence type="ECO:0000256" key="2">
    <source>
        <dbReference type="ARBA" id="ARBA00022475"/>
    </source>
</evidence>
<evidence type="ECO:0000313" key="8">
    <source>
        <dbReference type="Proteomes" id="UP000483004"/>
    </source>
</evidence>
<reference evidence="7 8" key="1">
    <citation type="submission" date="2019-09" db="EMBL/GenBank/DDBJ databases">
        <title>Actinomadura physcomitrii sp. nov., a novel actinomycete isolated from moss [Physcomitrium sphaericum (Ludw) Fuernr].</title>
        <authorList>
            <person name="Liu C."/>
            <person name="Zhuang X."/>
        </authorList>
    </citation>
    <scope>NUCLEOTIDE SEQUENCE [LARGE SCALE GENOMIC DNA]</scope>
    <source>
        <strain evidence="7 8">CYP1-1B</strain>
    </source>
</reference>
<sequence length="207" mass="21379">MLTACLAFAAVAAVITVTPGLDTMLVVRTTVTAGRRTGYLAAAGVAAGCLTWAVASAAGLTALLAASRLAFDALRVAGACYLFWLGAQALWRTRRRPGGGSAAEPDAPVSGLAAFRTGFTTNLLNPKAGVFYMSLMPQFVPHGAPVFGTSMAFAAIHTAEGLLWFGLVVGAAGAARRALARPAVKRRLQQLTGIAFIGFGLRLVTER</sequence>
<name>A0A6L3VMJ9_9ACTN</name>
<dbReference type="PANTHER" id="PTHR30086:SF20">
    <property type="entry name" value="ARGININE EXPORTER PROTEIN ARGO-RELATED"/>
    <property type="match status" value="1"/>
</dbReference>
<dbReference type="GO" id="GO:0005886">
    <property type="term" value="C:plasma membrane"/>
    <property type="evidence" value="ECO:0007669"/>
    <property type="project" value="UniProtKB-SubCell"/>
</dbReference>
<comment type="subcellular location">
    <subcellularLocation>
        <location evidence="1">Cell membrane</location>
        <topology evidence="1">Multi-pass membrane protein</topology>
    </subcellularLocation>
</comment>
<feature type="transmembrane region" description="Helical" evidence="6">
    <location>
        <begin position="40"/>
        <end position="66"/>
    </location>
</feature>
<dbReference type="Proteomes" id="UP000483004">
    <property type="component" value="Unassembled WGS sequence"/>
</dbReference>
<dbReference type="InterPro" id="IPR001123">
    <property type="entry name" value="LeuE-type"/>
</dbReference>
<protein>
    <submittedName>
        <fullName evidence="7">LysE family translocator</fullName>
    </submittedName>
</protein>
<dbReference type="Pfam" id="PF01810">
    <property type="entry name" value="LysE"/>
    <property type="match status" value="1"/>
</dbReference>
<dbReference type="PIRSF" id="PIRSF006324">
    <property type="entry name" value="LeuE"/>
    <property type="match status" value="1"/>
</dbReference>
<proteinExistence type="predicted"/>
<evidence type="ECO:0000256" key="4">
    <source>
        <dbReference type="ARBA" id="ARBA00022989"/>
    </source>
</evidence>
<organism evidence="7 8">
    <name type="scientific">Actinomadura montaniterrae</name>
    <dbReference type="NCBI Taxonomy" id="1803903"/>
    <lineage>
        <taxon>Bacteria</taxon>
        <taxon>Bacillati</taxon>
        <taxon>Actinomycetota</taxon>
        <taxon>Actinomycetes</taxon>
        <taxon>Streptosporangiales</taxon>
        <taxon>Thermomonosporaceae</taxon>
        <taxon>Actinomadura</taxon>
    </lineage>
</organism>
<evidence type="ECO:0000256" key="1">
    <source>
        <dbReference type="ARBA" id="ARBA00004651"/>
    </source>
</evidence>
<comment type="caution">
    <text evidence="7">The sequence shown here is derived from an EMBL/GenBank/DDBJ whole genome shotgun (WGS) entry which is preliminary data.</text>
</comment>
<keyword evidence="4 6" id="KW-1133">Transmembrane helix</keyword>
<dbReference type="OrthoDB" id="5185770at2"/>
<accession>A0A6L3VMJ9</accession>
<keyword evidence="5 6" id="KW-0472">Membrane</keyword>